<organism evidence="1 2">
    <name type="scientific">Xenopus laevis</name>
    <name type="common">African clawed frog</name>
    <dbReference type="NCBI Taxonomy" id="8355"/>
    <lineage>
        <taxon>Eukaryota</taxon>
        <taxon>Metazoa</taxon>
        <taxon>Chordata</taxon>
        <taxon>Craniata</taxon>
        <taxon>Vertebrata</taxon>
        <taxon>Euteleostomi</taxon>
        <taxon>Amphibia</taxon>
        <taxon>Batrachia</taxon>
        <taxon>Anura</taxon>
        <taxon>Pipoidea</taxon>
        <taxon>Pipidae</taxon>
        <taxon>Xenopodinae</taxon>
        <taxon>Xenopus</taxon>
        <taxon>Xenopus</taxon>
    </lineage>
</organism>
<sequence>MDGTKQHWSGGFSLNLLSSSKWYVSHRGHGTFKCSSVQTSGCQAPTYLLYSMHQGLILMSMKIWGRDCYLPNPNLLFHLFKHCFIIKCVKKCECAPSSSPMWLLYTAA</sequence>
<dbReference type="AlphaFoldDB" id="A0A974HXI3"/>
<evidence type="ECO:0000313" key="1">
    <source>
        <dbReference type="EMBL" id="OCT93994.1"/>
    </source>
</evidence>
<dbReference type="EMBL" id="CM004468">
    <property type="protein sequence ID" value="OCT93994.1"/>
    <property type="molecule type" value="Genomic_DNA"/>
</dbReference>
<name>A0A974HXI3_XENLA</name>
<dbReference type="Proteomes" id="UP000694892">
    <property type="component" value="Chromosome 2L"/>
</dbReference>
<protein>
    <submittedName>
        <fullName evidence="1">Uncharacterized protein</fullName>
    </submittedName>
</protein>
<evidence type="ECO:0000313" key="2">
    <source>
        <dbReference type="Proteomes" id="UP000694892"/>
    </source>
</evidence>
<accession>A0A974HXI3</accession>
<gene>
    <name evidence="1" type="ORF">XELAEV_18011657mg</name>
</gene>
<proteinExistence type="predicted"/>
<reference evidence="2" key="1">
    <citation type="journal article" date="2016" name="Nature">
        <title>Genome evolution in the allotetraploid frog Xenopus laevis.</title>
        <authorList>
            <person name="Session A.M."/>
            <person name="Uno Y."/>
            <person name="Kwon T."/>
            <person name="Chapman J.A."/>
            <person name="Toyoda A."/>
            <person name="Takahashi S."/>
            <person name="Fukui A."/>
            <person name="Hikosaka A."/>
            <person name="Suzuki A."/>
            <person name="Kondo M."/>
            <person name="van Heeringen S.J."/>
            <person name="Quigley I."/>
            <person name="Heinz S."/>
            <person name="Ogino H."/>
            <person name="Ochi H."/>
            <person name="Hellsten U."/>
            <person name="Lyons J.B."/>
            <person name="Simakov O."/>
            <person name="Putnam N."/>
            <person name="Stites J."/>
            <person name="Kuroki Y."/>
            <person name="Tanaka T."/>
            <person name="Michiue T."/>
            <person name="Watanabe M."/>
            <person name="Bogdanovic O."/>
            <person name="Lister R."/>
            <person name="Georgiou G."/>
            <person name="Paranjpe S.S."/>
            <person name="van Kruijsbergen I."/>
            <person name="Shu S."/>
            <person name="Carlson J."/>
            <person name="Kinoshita T."/>
            <person name="Ohta Y."/>
            <person name="Mawaribuchi S."/>
            <person name="Jenkins J."/>
            <person name="Grimwood J."/>
            <person name="Schmutz J."/>
            <person name="Mitros T."/>
            <person name="Mozaffari S.V."/>
            <person name="Suzuki Y."/>
            <person name="Haramoto Y."/>
            <person name="Yamamoto T.S."/>
            <person name="Takagi C."/>
            <person name="Heald R."/>
            <person name="Miller K."/>
            <person name="Haudenschild C."/>
            <person name="Kitzman J."/>
            <person name="Nakayama T."/>
            <person name="Izutsu Y."/>
            <person name="Robert J."/>
            <person name="Fortriede J."/>
            <person name="Burns K."/>
            <person name="Lotay V."/>
            <person name="Karimi K."/>
            <person name="Yasuoka Y."/>
            <person name="Dichmann D.S."/>
            <person name="Flajnik M.F."/>
            <person name="Houston D.W."/>
            <person name="Shendure J."/>
            <person name="DuPasquier L."/>
            <person name="Vize P.D."/>
            <person name="Zorn A.M."/>
            <person name="Ito M."/>
            <person name="Marcotte E.M."/>
            <person name="Wallingford J.B."/>
            <person name="Ito Y."/>
            <person name="Asashima M."/>
            <person name="Ueno N."/>
            <person name="Matsuda Y."/>
            <person name="Veenstra G.J."/>
            <person name="Fujiyama A."/>
            <person name="Harland R.M."/>
            <person name="Taira M."/>
            <person name="Rokhsar D.S."/>
        </authorList>
    </citation>
    <scope>NUCLEOTIDE SEQUENCE [LARGE SCALE GENOMIC DNA]</scope>
    <source>
        <strain evidence="2">J</strain>
    </source>
</reference>